<protein>
    <submittedName>
        <fullName evidence="1">Uncharacterized protein</fullName>
    </submittedName>
</protein>
<organism evidence="1 2">
    <name type="scientific">Bacillus phage B5S</name>
    <dbReference type="NCBI Taxonomy" id="1126949"/>
    <lineage>
        <taxon>Viruses</taxon>
        <taxon>Duplodnaviria</taxon>
        <taxon>Heunggongvirae</taxon>
        <taxon>Uroviricota</taxon>
        <taxon>Caudoviricetes</taxon>
        <taxon>Herelleviridae</taxon>
        <taxon>Bastillevirinae</taxon>
        <taxon>Bequatrovirus</taxon>
        <taxon>Bequatrovirus B4</taxon>
    </lineage>
</organism>
<evidence type="ECO:0000313" key="1">
    <source>
        <dbReference type="EMBL" id="AEW47383.1"/>
    </source>
</evidence>
<reference evidence="1 2" key="1">
    <citation type="submission" date="2011-09" db="EMBL/GenBank/DDBJ databases">
        <title>Complete Genome Sequence of Bacillus cereus Bacteriophage B5S.</title>
        <authorList>
            <person name="Lee J.-H."/>
            <person name="Shin H."/>
            <person name="Son B."/>
            <person name="Ryu S."/>
        </authorList>
    </citation>
    <scope>NUCLEOTIDE SEQUENCE [LARGE SCALE GENOMIC DNA]</scope>
</reference>
<dbReference type="EMBL" id="JN797796">
    <property type="protein sequence ID" value="AEW47383.1"/>
    <property type="molecule type" value="Genomic_DNA"/>
</dbReference>
<dbReference type="Proteomes" id="UP000006291">
    <property type="component" value="Segment"/>
</dbReference>
<evidence type="ECO:0000313" key="2">
    <source>
        <dbReference type="Proteomes" id="UP000006291"/>
    </source>
</evidence>
<proteinExistence type="predicted"/>
<gene>
    <name evidence="1" type="ORF">B5S_0149</name>
</gene>
<sequence>MNRQVGIEKVWHEDVKEGFFIFSISSGVEFKDSARYVLNNYVGNSNLNIYKRKENLDKNHELAINKLLEDYGSVYVGNETYIYGKQVKEYES</sequence>
<name>J9PQI5_9CAUD</name>
<accession>J9PQI5</accession>